<gene>
    <name evidence="1" type="ORF">CYJ10_24620</name>
</gene>
<dbReference type="InterPro" id="IPR012899">
    <property type="entry name" value="LTXXQ"/>
</dbReference>
<dbReference type="EMBL" id="PJRP01000014">
    <property type="protein sequence ID" value="PLP98019.1"/>
    <property type="molecule type" value="Genomic_DNA"/>
</dbReference>
<dbReference type="Pfam" id="PF07813">
    <property type="entry name" value="LTXXQ"/>
    <property type="match status" value="1"/>
</dbReference>
<dbReference type="Proteomes" id="UP000234341">
    <property type="component" value="Unassembled WGS sequence"/>
</dbReference>
<name>A0A2N5C730_9BURK</name>
<dbReference type="AlphaFoldDB" id="A0A2N5C730"/>
<reference evidence="1 2" key="1">
    <citation type="submission" date="2017-12" db="EMBL/GenBank/DDBJ databases">
        <title>Genome sequence of the active heterotrophic nitrifier-denitrifier, Cupriavidus pauculus UM1.</title>
        <authorList>
            <person name="Putonti C."/>
            <person name="Castignetti D."/>
        </authorList>
    </citation>
    <scope>NUCLEOTIDE SEQUENCE [LARGE SCALE GENOMIC DNA]</scope>
    <source>
        <strain evidence="1 2">UM1</strain>
    </source>
</reference>
<sequence>MRVVSNDRIETRIADLRTKLHITAAQNALWQDVATVMRENASIMNTLKQDRLDQSGHMMAAEDMRSYKAMADAHAEGVRKLGPAFQALYASMSDVQKRNADSVFRTNPHHI</sequence>
<evidence type="ECO:0000313" key="1">
    <source>
        <dbReference type="EMBL" id="PLP98019.1"/>
    </source>
</evidence>
<proteinExistence type="predicted"/>
<organism evidence="1 2">
    <name type="scientific">Cupriavidus pauculus</name>
    <dbReference type="NCBI Taxonomy" id="82633"/>
    <lineage>
        <taxon>Bacteria</taxon>
        <taxon>Pseudomonadati</taxon>
        <taxon>Pseudomonadota</taxon>
        <taxon>Betaproteobacteria</taxon>
        <taxon>Burkholderiales</taxon>
        <taxon>Burkholderiaceae</taxon>
        <taxon>Cupriavidus</taxon>
    </lineage>
</organism>
<protein>
    <recommendedName>
        <fullName evidence="3">LTXXQ motif family protein</fullName>
    </recommendedName>
</protein>
<dbReference type="GO" id="GO:0042597">
    <property type="term" value="C:periplasmic space"/>
    <property type="evidence" value="ECO:0007669"/>
    <property type="project" value="InterPro"/>
</dbReference>
<dbReference type="OrthoDB" id="5569970at2"/>
<accession>A0A2N5C730</accession>
<evidence type="ECO:0008006" key="3">
    <source>
        <dbReference type="Google" id="ProtNLM"/>
    </source>
</evidence>
<evidence type="ECO:0000313" key="2">
    <source>
        <dbReference type="Proteomes" id="UP000234341"/>
    </source>
</evidence>
<comment type="caution">
    <text evidence="1">The sequence shown here is derived from an EMBL/GenBank/DDBJ whole genome shotgun (WGS) entry which is preliminary data.</text>
</comment>